<dbReference type="Proteomes" id="UP000618591">
    <property type="component" value="Unassembled WGS sequence"/>
</dbReference>
<name>A0ABQ1G923_9SPHN</name>
<protein>
    <recommendedName>
        <fullName evidence="3">DUF3291 domain-containing protein</fullName>
    </recommendedName>
</protein>
<reference evidence="2" key="1">
    <citation type="journal article" date="2019" name="Int. J. Syst. Evol. Microbiol.">
        <title>The Global Catalogue of Microorganisms (GCM) 10K type strain sequencing project: providing services to taxonomists for standard genome sequencing and annotation.</title>
        <authorList>
            <consortium name="The Broad Institute Genomics Platform"/>
            <consortium name="The Broad Institute Genome Sequencing Center for Infectious Disease"/>
            <person name="Wu L."/>
            <person name="Ma J."/>
        </authorList>
    </citation>
    <scope>NUCLEOTIDE SEQUENCE [LARGE SCALE GENOMIC DNA]</scope>
    <source>
        <strain evidence="2">CGMCC 1.10106</strain>
    </source>
</reference>
<organism evidence="1 2">
    <name type="scientific">Sphingomonas psychrolutea</name>
    <dbReference type="NCBI Taxonomy" id="1259676"/>
    <lineage>
        <taxon>Bacteria</taxon>
        <taxon>Pseudomonadati</taxon>
        <taxon>Pseudomonadota</taxon>
        <taxon>Alphaproteobacteria</taxon>
        <taxon>Sphingomonadales</taxon>
        <taxon>Sphingomonadaceae</taxon>
        <taxon>Sphingomonas</taxon>
    </lineage>
</organism>
<evidence type="ECO:0000313" key="1">
    <source>
        <dbReference type="EMBL" id="GGA39132.1"/>
    </source>
</evidence>
<dbReference type="SUPFAM" id="SSF54909">
    <property type="entry name" value="Dimeric alpha+beta barrel"/>
    <property type="match status" value="1"/>
</dbReference>
<gene>
    <name evidence="1" type="ORF">GCM10011395_06700</name>
</gene>
<keyword evidence="2" id="KW-1185">Reference proteome</keyword>
<dbReference type="EMBL" id="BMDW01000003">
    <property type="protein sequence ID" value="GGA39132.1"/>
    <property type="molecule type" value="Genomic_DNA"/>
</dbReference>
<accession>A0ABQ1G923</accession>
<sequence>MSLDLGIRADGCHALHRYNLPLRAAIVVGMYISITGLKLNGPLSAPRFWWHALRSMAQAKRAPGNISADARVIDGVHHTLTVWNDRTAMLTYLRSGAHLQAMRAFHGIATGAVTGYEADAAPDWTAIPAIWRERGRWVTPGKA</sequence>
<dbReference type="InterPro" id="IPR011008">
    <property type="entry name" value="Dimeric_a/b-barrel"/>
</dbReference>
<comment type="caution">
    <text evidence="1">The sequence shown here is derived from an EMBL/GenBank/DDBJ whole genome shotgun (WGS) entry which is preliminary data.</text>
</comment>
<proteinExistence type="predicted"/>
<evidence type="ECO:0000313" key="2">
    <source>
        <dbReference type="Proteomes" id="UP000618591"/>
    </source>
</evidence>
<evidence type="ECO:0008006" key="3">
    <source>
        <dbReference type="Google" id="ProtNLM"/>
    </source>
</evidence>